<evidence type="ECO:0000313" key="2">
    <source>
        <dbReference type="EMBL" id="KAK9005939.1"/>
    </source>
</evidence>
<dbReference type="Proteomes" id="UP001396334">
    <property type="component" value="Unassembled WGS sequence"/>
</dbReference>
<dbReference type="EMBL" id="JBBPBN010000029">
    <property type="protein sequence ID" value="KAK9005939.1"/>
    <property type="molecule type" value="Genomic_DNA"/>
</dbReference>
<proteinExistence type="predicted"/>
<keyword evidence="3" id="KW-1185">Reference proteome</keyword>
<reference evidence="2 3" key="1">
    <citation type="journal article" date="2024" name="G3 (Bethesda)">
        <title>Genome assembly of Hibiscus sabdariffa L. provides insights into metabolisms of medicinal natural products.</title>
        <authorList>
            <person name="Kim T."/>
        </authorList>
    </citation>
    <scope>NUCLEOTIDE SEQUENCE [LARGE SCALE GENOMIC DNA]</scope>
    <source>
        <strain evidence="2">TK-2024</strain>
        <tissue evidence="2">Old leaves</tissue>
    </source>
</reference>
<organism evidence="2 3">
    <name type="scientific">Hibiscus sabdariffa</name>
    <name type="common">roselle</name>
    <dbReference type="NCBI Taxonomy" id="183260"/>
    <lineage>
        <taxon>Eukaryota</taxon>
        <taxon>Viridiplantae</taxon>
        <taxon>Streptophyta</taxon>
        <taxon>Embryophyta</taxon>
        <taxon>Tracheophyta</taxon>
        <taxon>Spermatophyta</taxon>
        <taxon>Magnoliopsida</taxon>
        <taxon>eudicotyledons</taxon>
        <taxon>Gunneridae</taxon>
        <taxon>Pentapetalae</taxon>
        <taxon>rosids</taxon>
        <taxon>malvids</taxon>
        <taxon>Malvales</taxon>
        <taxon>Malvaceae</taxon>
        <taxon>Malvoideae</taxon>
        <taxon>Hibiscus</taxon>
    </lineage>
</organism>
<gene>
    <name evidence="2" type="ORF">V6N11_034993</name>
</gene>
<comment type="caution">
    <text evidence="2">The sequence shown here is derived from an EMBL/GenBank/DDBJ whole genome shotgun (WGS) entry which is preliminary data.</text>
</comment>
<evidence type="ECO:0000256" key="1">
    <source>
        <dbReference type="SAM" id="MobiDB-lite"/>
    </source>
</evidence>
<protein>
    <submittedName>
        <fullName evidence="2">Uncharacterized protein</fullName>
    </submittedName>
</protein>
<sequence>MLLYAKNPNNTNATLPYGNPSGRPPEESTPTVIASQYERPTSPTPLEGQCLAKKGKRDLLLVDNGSDDMDADGVMLLSDDQNGDDLAGSGDALKVGQSQLHPEIPTLGKATYASVVDKESTHSDTKKSGTKYVKEEVEVLAEDVIIDKSEPIPSIRFSDRVHERIDRNMHEVTVVTDMSKERSVPRGADLGTTKEHPSVGGSSNGVTKNTAYMASNLDKCSKAAAVQTRTAMVIPTVAGQSAKAVEHVTGGLKGSHTAVKIMEPTVKAGLKGNTLEGFHPPVLVSHSSDEETMYDMSDEEAMTEVEEVERLLAQ</sequence>
<accession>A0ABR2QZ18</accession>
<name>A0ABR2QZ18_9ROSI</name>
<feature type="region of interest" description="Disordered" evidence="1">
    <location>
        <begin position="178"/>
        <end position="206"/>
    </location>
</feature>
<feature type="region of interest" description="Disordered" evidence="1">
    <location>
        <begin position="1"/>
        <end position="31"/>
    </location>
</feature>
<evidence type="ECO:0000313" key="3">
    <source>
        <dbReference type="Proteomes" id="UP001396334"/>
    </source>
</evidence>